<keyword evidence="1" id="KW-0285">Flavoprotein</keyword>
<dbReference type="RefSeq" id="WP_051631018.1">
    <property type="nucleotide sequence ID" value="NZ_BMLF01000008.1"/>
</dbReference>
<reference evidence="5" key="1">
    <citation type="journal article" date="2014" name="Int. J. Syst. Evol. Microbiol.">
        <title>Complete genome sequence of Corynebacterium casei LMG S-19264T (=DSM 44701T), isolated from a smear-ripened cheese.</title>
        <authorList>
            <consortium name="US DOE Joint Genome Institute (JGI-PGF)"/>
            <person name="Walter F."/>
            <person name="Albersmeier A."/>
            <person name="Kalinowski J."/>
            <person name="Ruckert C."/>
        </authorList>
    </citation>
    <scope>NUCLEOTIDE SEQUENCE</scope>
    <source>
        <strain evidence="5">CGMCC 1.6293</strain>
    </source>
</reference>
<keyword evidence="3" id="KW-0560">Oxidoreductase</keyword>
<gene>
    <name evidence="5" type="ORF">GCM10011534_42920</name>
</gene>
<dbReference type="AlphaFoldDB" id="A0A917WMH1"/>
<dbReference type="PANTHER" id="PTHR43884:SF20">
    <property type="entry name" value="ACYL-COA DEHYDROGENASE FADE28"/>
    <property type="match status" value="1"/>
</dbReference>
<keyword evidence="6" id="KW-1185">Reference proteome</keyword>
<protein>
    <recommendedName>
        <fullName evidence="4">Acyl-CoA dehydrogenase/oxidase C-terminal domain-containing protein</fullName>
    </recommendedName>
</protein>
<feature type="domain" description="Acyl-CoA dehydrogenase/oxidase C-terminal" evidence="4">
    <location>
        <begin position="69"/>
        <end position="176"/>
    </location>
</feature>
<evidence type="ECO:0000256" key="3">
    <source>
        <dbReference type="ARBA" id="ARBA00023002"/>
    </source>
</evidence>
<evidence type="ECO:0000313" key="6">
    <source>
        <dbReference type="Proteomes" id="UP000649829"/>
    </source>
</evidence>
<dbReference type="GO" id="GO:0003995">
    <property type="term" value="F:acyl-CoA dehydrogenase activity"/>
    <property type="evidence" value="ECO:0007669"/>
    <property type="project" value="TreeGrafter"/>
</dbReference>
<keyword evidence="2" id="KW-0274">FAD</keyword>
<sequence>MVVAPEGGAPGRNRIGVICRGSWTARHGRNIAGEPRDDLTFDAAVADFSAPRPGDAPMQVRKAGGAIRAIQIAGAARRTLELTARYSSERRQFGRPINRFQALQGNLAVIATETAATTAAGDAAAAAFDQGLPDFAIAAAQARASKAASIIAALGHQVHGAMGFTSEYRLHRLTRRLWSWRDEFGSEAEWNRMNGRAIAAAGADHIWATLSAG</sequence>
<dbReference type="PANTHER" id="PTHR43884">
    <property type="entry name" value="ACYL-COA DEHYDROGENASE"/>
    <property type="match status" value="1"/>
</dbReference>
<name>A0A917WMH1_9RHOB</name>
<dbReference type="EMBL" id="BMLF01000008">
    <property type="protein sequence ID" value="GGM16424.1"/>
    <property type="molecule type" value="Genomic_DNA"/>
</dbReference>
<proteinExistence type="predicted"/>
<dbReference type="InterPro" id="IPR009075">
    <property type="entry name" value="AcylCo_DH/oxidase_C"/>
</dbReference>
<accession>A0A917WMH1</accession>
<reference evidence="5" key="2">
    <citation type="submission" date="2020-09" db="EMBL/GenBank/DDBJ databases">
        <authorList>
            <person name="Sun Q."/>
            <person name="Zhou Y."/>
        </authorList>
    </citation>
    <scope>NUCLEOTIDE SEQUENCE</scope>
    <source>
        <strain evidence="5">CGMCC 1.6293</strain>
    </source>
</reference>
<evidence type="ECO:0000256" key="2">
    <source>
        <dbReference type="ARBA" id="ARBA00022827"/>
    </source>
</evidence>
<dbReference type="Gene3D" id="1.20.140.10">
    <property type="entry name" value="Butyryl-CoA Dehydrogenase, subunit A, domain 3"/>
    <property type="match status" value="1"/>
</dbReference>
<dbReference type="Pfam" id="PF00441">
    <property type="entry name" value="Acyl-CoA_dh_1"/>
    <property type="match status" value="1"/>
</dbReference>
<evidence type="ECO:0000313" key="5">
    <source>
        <dbReference type="EMBL" id="GGM16424.1"/>
    </source>
</evidence>
<dbReference type="Proteomes" id="UP000649829">
    <property type="component" value="Unassembled WGS sequence"/>
</dbReference>
<evidence type="ECO:0000256" key="1">
    <source>
        <dbReference type="ARBA" id="ARBA00022630"/>
    </source>
</evidence>
<dbReference type="InterPro" id="IPR036250">
    <property type="entry name" value="AcylCo_DH-like_C"/>
</dbReference>
<comment type="caution">
    <text evidence="5">The sequence shown here is derived from an EMBL/GenBank/DDBJ whole genome shotgun (WGS) entry which is preliminary data.</text>
</comment>
<organism evidence="5 6">
    <name type="scientific">Pseudooceanicola nanhaiensis</name>
    <dbReference type="NCBI Taxonomy" id="375761"/>
    <lineage>
        <taxon>Bacteria</taxon>
        <taxon>Pseudomonadati</taxon>
        <taxon>Pseudomonadota</taxon>
        <taxon>Alphaproteobacteria</taxon>
        <taxon>Rhodobacterales</taxon>
        <taxon>Paracoccaceae</taxon>
        <taxon>Pseudooceanicola</taxon>
    </lineage>
</organism>
<dbReference type="SUPFAM" id="SSF47203">
    <property type="entry name" value="Acyl-CoA dehydrogenase C-terminal domain-like"/>
    <property type="match status" value="1"/>
</dbReference>
<evidence type="ECO:0000259" key="4">
    <source>
        <dbReference type="Pfam" id="PF00441"/>
    </source>
</evidence>